<dbReference type="SUPFAM" id="SSF50447">
    <property type="entry name" value="Translation proteins"/>
    <property type="match status" value="2"/>
</dbReference>
<dbReference type="InterPro" id="IPR015760">
    <property type="entry name" value="TIF_IF2"/>
</dbReference>
<dbReference type="Pfam" id="PF00009">
    <property type="entry name" value="GTP_EFTU"/>
    <property type="match status" value="1"/>
</dbReference>
<dbReference type="PROSITE" id="PS51722">
    <property type="entry name" value="G_TR_2"/>
    <property type="match status" value="1"/>
</dbReference>
<dbReference type="Gene3D" id="3.40.50.300">
    <property type="entry name" value="P-loop containing nucleotide triphosphate hydrolases"/>
    <property type="match status" value="1"/>
</dbReference>
<comment type="similarity">
    <text evidence="1 7 8">Belongs to the TRAFAC class translation factor GTPase superfamily. Classic translation factor GTPase family. IF-2 subfamily.</text>
</comment>
<dbReference type="GO" id="GO:0003924">
    <property type="term" value="F:GTPase activity"/>
    <property type="evidence" value="ECO:0007669"/>
    <property type="project" value="UniProtKB-UniRule"/>
</dbReference>
<dbReference type="Proteomes" id="UP000230557">
    <property type="component" value="Unassembled WGS sequence"/>
</dbReference>
<dbReference type="InterPro" id="IPR036925">
    <property type="entry name" value="TIF_IF2_dom3_sf"/>
</dbReference>
<dbReference type="InterPro" id="IPR006847">
    <property type="entry name" value="IF2_N"/>
</dbReference>
<dbReference type="Gene3D" id="2.40.30.10">
    <property type="entry name" value="Translation factors"/>
    <property type="match status" value="2"/>
</dbReference>
<proteinExistence type="inferred from homology"/>
<dbReference type="SUPFAM" id="SSF52540">
    <property type="entry name" value="P-loop containing nucleoside triphosphate hydrolases"/>
    <property type="match status" value="1"/>
</dbReference>
<keyword evidence="5 7" id="KW-0648">Protein biosynthesis</keyword>
<evidence type="ECO:0000313" key="11">
    <source>
        <dbReference type="Proteomes" id="UP000230557"/>
    </source>
</evidence>
<dbReference type="GO" id="GO:0005829">
    <property type="term" value="C:cytosol"/>
    <property type="evidence" value="ECO:0007669"/>
    <property type="project" value="TreeGrafter"/>
</dbReference>
<dbReference type="HAMAP" id="MF_00100_B">
    <property type="entry name" value="IF_2_B"/>
    <property type="match status" value="1"/>
</dbReference>
<dbReference type="InterPro" id="IPR009000">
    <property type="entry name" value="Transl_B-barrel_sf"/>
</dbReference>
<evidence type="ECO:0000259" key="9">
    <source>
        <dbReference type="PROSITE" id="PS51722"/>
    </source>
</evidence>
<dbReference type="EMBL" id="PFAJ01000070">
    <property type="protein sequence ID" value="PIR96692.1"/>
    <property type="molecule type" value="Genomic_DNA"/>
</dbReference>
<evidence type="ECO:0000256" key="8">
    <source>
        <dbReference type="RuleBase" id="RU000644"/>
    </source>
</evidence>
<comment type="subcellular location">
    <subcellularLocation>
        <location evidence="7">Cytoplasm</location>
    </subcellularLocation>
</comment>
<dbReference type="Pfam" id="PF04760">
    <property type="entry name" value="IF2_N"/>
    <property type="match status" value="1"/>
</dbReference>
<evidence type="ECO:0000256" key="6">
    <source>
        <dbReference type="ARBA" id="ARBA00023134"/>
    </source>
</evidence>
<dbReference type="SUPFAM" id="SSF52156">
    <property type="entry name" value="Initiation factor IF2/eIF5b, domain 3"/>
    <property type="match status" value="1"/>
</dbReference>
<evidence type="ECO:0000313" key="10">
    <source>
        <dbReference type="EMBL" id="PIR96692.1"/>
    </source>
</evidence>
<keyword evidence="3 7" id="KW-0396">Initiation factor</keyword>
<dbReference type="InterPro" id="IPR000178">
    <property type="entry name" value="TF_IF2_bacterial-like"/>
</dbReference>
<dbReference type="FunFam" id="3.40.50.10050:FF:000001">
    <property type="entry name" value="Translation initiation factor IF-2"/>
    <property type="match status" value="1"/>
</dbReference>
<reference evidence="11" key="1">
    <citation type="submission" date="2017-09" db="EMBL/GenBank/DDBJ databases">
        <title>Depth-based differentiation of microbial function through sediment-hosted aquifers and enrichment of novel symbionts in the deep terrestrial subsurface.</title>
        <authorList>
            <person name="Probst A.J."/>
            <person name="Ladd B."/>
            <person name="Jarett J.K."/>
            <person name="Geller-Mcgrath D.E."/>
            <person name="Sieber C.M.K."/>
            <person name="Emerson J.B."/>
            <person name="Anantharaman K."/>
            <person name="Thomas B.C."/>
            <person name="Malmstrom R."/>
            <person name="Stieglmeier M."/>
            <person name="Klingl A."/>
            <person name="Woyke T."/>
            <person name="Ryan C.M."/>
            <person name="Banfield J.F."/>
        </authorList>
    </citation>
    <scope>NUCLEOTIDE SEQUENCE [LARGE SCALE GENOMIC DNA]</scope>
</reference>
<feature type="binding site" evidence="7">
    <location>
        <begin position="157"/>
        <end position="164"/>
    </location>
    <ligand>
        <name>GTP</name>
        <dbReference type="ChEBI" id="CHEBI:37565"/>
    </ligand>
</feature>
<evidence type="ECO:0000256" key="7">
    <source>
        <dbReference type="HAMAP-Rule" id="MF_00100"/>
    </source>
</evidence>
<dbReference type="NCBIfam" id="TIGR00231">
    <property type="entry name" value="small_GTP"/>
    <property type="match status" value="1"/>
</dbReference>
<keyword evidence="4 7" id="KW-0547">Nucleotide-binding</keyword>
<dbReference type="FunFam" id="3.40.50.300:FF:000019">
    <property type="entry name" value="Translation initiation factor IF-2"/>
    <property type="match status" value="1"/>
</dbReference>
<dbReference type="InterPro" id="IPR023115">
    <property type="entry name" value="TIF_IF2_dom3"/>
</dbReference>
<evidence type="ECO:0000256" key="1">
    <source>
        <dbReference type="ARBA" id="ARBA00007733"/>
    </source>
</evidence>
<name>A0A2H0VC64_9BACT</name>
<dbReference type="NCBIfam" id="TIGR00487">
    <property type="entry name" value="IF-2"/>
    <property type="match status" value="1"/>
</dbReference>
<dbReference type="InterPro" id="IPR000795">
    <property type="entry name" value="T_Tr_GTP-bd_dom"/>
</dbReference>
<dbReference type="Gene3D" id="3.40.50.10050">
    <property type="entry name" value="Translation initiation factor IF- 2, domain 3"/>
    <property type="match status" value="1"/>
</dbReference>
<dbReference type="InterPro" id="IPR053905">
    <property type="entry name" value="EF-G-like_DII"/>
</dbReference>
<dbReference type="Pfam" id="PF22042">
    <property type="entry name" value="EF-G_D2"/>
    <property type="match status" value="1"/>
</dbReference>
<dbReference type="InterPro" id="IPR005225">
    <property type="entry name" value="Small_GTP-bd"/>
</dbReference>
<feature type="domain" description="Tr-type G" evidence="9">
    <location>
        <begin position="148"/>
        <end position="321"/>
    </location>
</feature>
<dbReference type="GO" id="GO:0005525">
    <property type="term" value="F:GTP binding"/>
    <property type="evidence" value="ECO:0007669"/>
    <property type="project" value="UniProtKB-KW"/>
</dbReference>
<gene>
    <name evidence="7" type="primary">infB</name>
    <name evidence="10" type="ORF">COT91_05545</name>
</gene>
<dbReference type="PANTHER" id="PTHR43381">
    <property type="entry name" value="TRANSLATION INITIATION FACTOR IF-2-RELATED"/>
    <property type="match status" value="1"/>
</dbReference>
<dbReference type="AlphaFoldDB" id="A0A2H0VC64"/>
<evidence type="ECO:0000256" key="2">
    <source>
        <dbReference type="ARBA" id="ARBA00020675"/>
    </source>
</evidence>
<dbReference type="GO" id="GO:0003743">
    <property type="term" value="F:translation initiation factor activity"/>
    <property type="evidence" value="ECO:0007669"/>
    <property type="project" value="UniProtKB-UniRule"/>
</dbReference>
<dbReference type="InterPro" id="IPR027417">
    <property type="entry name" value="P-loop_NTPase"/>
</dbReference>
<feature type="binding site" evidence="7">
    <location>
        <begin position="257"/>
        <end position="260"/>
    </location>
    <ligand>
        <name>GTP</name>
        <dbReference type="ChEBI" id="CHEBI:37565"/>
    </ligand>
</feature>
<keyword evidence="7" id="KW-0963">Cytoplasm</keyword>
<organism evidence="10 11">
    <name type="scientific">Candidatus Doudnabacteria bacterium CG10_big_fil_rev_8_21_14_0_10_41_10</name>
    <dbReference type="NCBI Taxonomy" id="1974551"/>
    <lineage>
        <taxon>Bacteria</taxon>
        <taxon>Candidatus Doudnaibacteriota</taxon>
    </lineage>
</organism>
<comment type="caution">
    <text evidence="10">The sequence shown here is derived from an EMBL/GenBank/DDBJ whole genome shotgun (WGS) entry which is preliminary data.</text>
</comment>
<dbReference type="Pfam" id="PF11987">
    <property type="entry name" value="IF-2"/>
    <property type="match status" value="1"/>
</dbReference>
<feature type="region of interest" description="G-domain" evidence="7">
    <location>
        <begin position="151"/>
        <end position="299"/>
    </location>
</feature>
<evidence type="ECO:0000256" key="4">
    <source>
        <dbReference type="ARBA" id="ARBA00022741"/>
    </source>
</evidence>
<keyword evidence="6 7" id="KW-0342">GTP-binding</keyword>
<feature type="binding site" evidence="7">
    <location>
        <begin position="203"/>
        <end position="207"/>
    </location>
    <ligand>
        <name>GTP</name>
        <dbReference type="ChEBI" id="CHEBI:37565"/>
    </ligand>
</feature>
<accession>A0A2H0VC64</accession>
<dbReference type="CDD" id="cd01887">
    <property type="entry name" value="IF2_eIF5B"/>
    <property type="match status" value="1"/>
</dbReference>
<evidence type="ECO:0000256" key="3">
    <source>
        <dbReference type="ARBA" id="ARBA00022540"/>
    </source>
</evidence>
<comment type="function">
    <text evidence="7 8">One of the essential components for the initiation of protein synthesis. Protects formylmethionyl-tRNA from spontaneous hydrolysis and promotes its binding to the 30S ribosomal subunits. Also involved in the hydrolysis of GTP during the formation of the 70S ribosomal complex.</text>
</comment>
<dbReference type="PANTHER" id="PTHR43381:SF5">
    <property type="entry name" value="TR-TYPE G DOMAIN-CONTAINING PROTEIN"/>
    <property type="match status" value="1"/>
</dbReference>
<protein>
    <recommendedName>
        <fullName evidence="2 7">Translation initiation factor IF-2</fullName>
    </recommendedName>
</protein>
<evidence type="ECO:0000256" key="5">
    <source>
        <dbReference type="ARBA" id="ARBA00022917"/>
    </source>
</evidence>
<sequence length="644" mass="70645">MNITSLSQQLNVSVKELRQRMSEAGFKVSPRARKIDNVLANQIIEKLQPKKIKTEAEKAVDIKKPVKIGPVIAVRDFAVALNLPVTEVIKTLIQNGVIASLNEQIDHDTAAVVGEELGFEILEDKQENLGVGTVAEILAKEKEEDLIERPPIVAVMGHVDHGKTKLLDTIRKTNIVDTEAGAITQHIGAYQVKFKEKTITFLDTPGHESFAAMRARGANVTDLIVLVVAADDGVKPQTLEVINRAQMTKTPMIVAVNKIDLPDADLEKTKRELAEAGIQPEEWGGKYIFVPISAKQNIGVDKLLDTILLTAEIESFRANPKGQTVGTVIESNLSKTQGPIVTVLVQNGMLQVGDFVAVGAAYGRIRTMRDQGGKSIKYAKLSSPARIAGLSTLTEVGDILLKYETLPEAQIKANRALQARNAKRLAYKTGITGDEENQQLRLILKTDTNGSLEAIQQEFSKLENKDVEIKIITQGVGDINESDILAGESSKATVIGFHNKMLPAASRLAKQKQVQVDLYQIIYELTEDVTSAILKMVIPEVEYITAGLAKILAIFATEKNSMIIGGKVKEGKLIKGKKLQIIRVKETVGEGKIVQLQHNKEDVKEVTLGSEFGAKITTPIKLEKGDILRLVEEKIKERKLRKKE</sequence>